<dbReference type="EMBL" id="LSRX01000149">
    <property type="protein sequence ID" value="OLQ06928.1"/>
    <property type="molecule type" value="Genomic_DNA"/>
</dbReference>
<name>A0A1Q9EHR9_SYMMI</name>
<gene>
    <name evidence="1" type="ORF">AK812_SmicGene9718</name>
</gene>
<comment type="caution">
    <text evidence="1">The sequence shown here is derived from an EMBL/GenBank/DDBJ whole genome shotgun (WGS) entry which is preliminary data.</text>
</comment>
<evidence type="ECO:0000313" key="2">
    <source>
        <dbReference type="Proteomes" id="UP000186817"/>
    </source>
</evidence>
<evidence type="ECO:0000313" key="1">
    <source>
        <dbReference type="EMBL" id="OLQ06928.1"/>
    </source>
</evidence>
<proteinExistence type="predicted"/>
<protein>
    <submittedName>
        <fullName evidence="1">Uncharacterized protein</fullName>
    </submittedName>
</protein>
<sequence>MNLAALPDANADVTMAIEMVLVVGGDGGGGAAAEDDDAEPIQDGASWRKILKVRGLGCFWGQTPWEQNPEAMDQNSMAQ</sequence>
<reference evidence="1 2" key="1">
    <citation type="submission" date="2016-02" db="EMBL/GenBank/DDBJ databases">
        <title>Genome analysis of coral dinoflagellate symbionts highlights evolutionary adaptations to a symbiotic lifestyle.</title>
        <authorList>
            <person name="Aranda M."/>
            <person name="Li Y."/>
            <person name="Liew Y.J."/>
            <person name="Baumgarten S."/>
            <person name="Simakov O."/>
            <person name="Wilson M."/>
            <person name="Piel J."/>
            <person name="Ashoor H."/>
            <person name="Bougouffa S."/>
            <person name="Bajic V.B."/>
            <person name="Ryu T."/>
            <person name="Ravasi T."/>
            <person name="Bayer T."/>
            <person name="Micklem G."/>
            <person name="Kim H."/>
            <person name="Bhak J."/>
            <person name="Lajeunesse T.C."/>
            <person name="Voolstra C.R."/>
        </authorList>
    </citation>
    <scope>NUCLEOTIDE SEQUENCE [LARGE SCALE GENOMIC DNA]</scope>
    <source>
        <strain evidence="1 2">CCMP2467</strain>
    </source>
</reference>
<dbReference type="Proteomes" id="UP000186817">
    <property type="component" value="Unassembled WGS sequence"/>
</dbReference>
<keyword evidence="2" id="KW-1185">Reference proteome</keyword>
<accession>A0A1Q9EHR9</accession>
<organism evidence="1 2">
    <name type="scientific">Symbiodinium microadriaticum</name>
    <name type="common">Dinoflagellate</name>
    <name type="synonym">Zooxanthella microadriatica</name>
    <dbReference type="NCBI Taxonomy" id="2951"/>
    <lineage>
        <taxon>Eukaryota</taxon>
        <taxon>Sar</taxon>
        <taxon>Alveolata</taxon>
        <taxon>Dinophyceae</taxon>
        <taxon>Suessiales</taxon>
        <taxon>Symbiodiniaceae</taxon>
        <taxon>Symbiodinium</taxon>
    </lineage>
</organism>
<dbReference type="AlphaFoldDB" id="A0A1Q9EHR9"/>